<dbReference type="InterPro" id="IPR006140">
    <property type="entry name" value="D-isomer_DH_NAD-bd"/>
</dbReference>
<evidence type="ECO:0000256" key="1">
    <source>
        <dbReference type="ARBA" id="ARBA00005854"/>
    </source>
</evidence>
<dbReference type="FunFam" id="3.40.50.720:FF:000462">
    <property type="entry name" value="Glyoxylate reductase (NADP+)"/>
    <property type="match status" value="1"/>
</dbReference>
<dbReference type="SUPFAM" id="SSF52283">
    <property type="entry name" value="Formate/glycerate dehydrogenase catalytic domain-like"/>
    <property type="match status" value="1"/>
</dbReference>
<dbReference type="Pfam" id="PF02826">
    <property type="entry name" value="2-Hacid_dh_C"/>
    <property type="match status" value="1"/>
</dbReference>
<dbReference type="CDD" id="cd05301">
    <property type="entry name" value="GDH"/>
    <property type="match status" value="1"/>
</dbReference>
<evidence type="ECO:0000313" key="6">
    <source>
        <dbReference type="EMBL" id="RUT28422.1"/>
    </source>
</evidence>
<dbReference type="PROSITE" id="PS00065">
    <property type="entry name" value="D_2_HYDROXYACID_DH_1"/>
    <property type="match status" value="1"/>
</dbReference>
<dbReference type="EMBL" id="RZNX01000010">
    <property type="protein sequence ID" value="RUT28422.1"/>
    <property type="molecule type" value="Genomic_DNA"/>
</dbReference>
<keyword evidence="7" id="KW-1185">Reference proteome</keyword>
<dbReference type="Pfam" id="PF00389">
    <property type="entry name" value="2-Hacid_dh"/>
    <property type="match status" value="1"/>
</dbReference>
<protein>
    <submittedName>
        <fullName evidence="6">D-glycerate dehydrogenase</fullName>
    </submittedName>
</protein>
<dbReference type="PANTHER" id="PTHR10996">
    <property type="entry name" value="2-HYDROXYACID DEHYDROGENASE-RELATED"/>
    <property type="match status" value="1"/>
</dbReference>
<dbReference type="Proteomes" id="UP000272464">
    <property type="component" value="Unassembled WGS sequence"/>
</dbReference>
<dbReference type="InterPro" id="IPR006139">
    <property type="entry name" value="D-isomer_2_OHA_DH_cat_dom"/>
</dbReference>
<feature type="domain" description="D-isomer specific 2-hydroxyacid dehydrogenase NAD-binding" evidence="5">
    <location>
        <begin position="112"/>
        <end position="291"/>
    </location>
</feature>
<dbReference type="AlphaFoldDB" id="A0A433X2Z7"/>
<evidence type="ECO:0000313" key="7">
    <source>
        <dbReference type="Proteomes" id="UP000272464"/>
    </source>
</evidence>
<comment type="caution">
    <text evidence="6">The sequence shown here is derived from an EMBL/GenBank/DDBJ whole genome shotgun (WGS) entry which is preliminary data.</text>
</comment>
<dbReference type="Gene3D" id="3.40.50.720">
    <property type="entry name" value="NAD(P)-binding Rossmann-like Domain"/>
    <property type="match status" value="2"/>
</dbReference>
<dbReference type="GO" id="GO:0005829">
    <property type="term" value="C:cytosol"/>
    <property type="evidence" value="ECO:0007669"/>
    <property type="project" value="TreeGrafter"/>
</dbReference>
<dbReference type="GO" id="GO:0030267">
    <property type="term" value="F:glyoxylate reductase (NADPH) activity"/>
    <property type="evidence" value="ECO:0007669"/>
    <property type="project" value="TreeGrafter"/>
</dbReference>
<evidence type="ECO:0000256" key="3">
    <source>
        <dbReference type="RuleBase" id="RU003719"/>
    </source>
</evidence>
<dbReference type="SUPFAM" id="SSF51735">
    <property type="entry name" value="NAD(P)-binding Rossmann-fold domains"/>
    <property type="match status" value="1"/>
</dbReference>
<dbReference type="InterPro" id="IPR050223">
    <property type="entry name" value="D-isomer_2-hydroxyacid_DH"/>
</dbReference>
<evidence type="ECO:0000256" key="2">
    <source>
        <dbReference type="ARBA" id="ARBA00023002"/>
    </source>
</evidence>
<name>A0A433X2Z7_9BACL</name>
<evidence type="ECO:0000259" key="5">
    <source>
        <dbReference type="Pfam" id="PF02826"/>
    </source>
</evidence>
<dbReference type="OrthoDB" id="9805416at2"/>
<dbReference type="PANTHER" id="PTHR10996:SF283">
    <property type="entry name" value="GLYOXYLATE_HYDROXYPYRUVATE REDUCTASE B"/>
    <property type="match status" value="1"/>
</dbReference>
<dbReference type="GO" id="GO:0016618">
    <property type="term" value="F:hydroxypyruvate reductase [NAD(P)H] activity"/>
    <property type="evidence" value="ECO:0007669"/>
    <property type="project" value="TreeGrafter"/>
</dbReference>
<reference evidence="6 7" key="1">
    <citation type="submission" date="2018-12" db="EMBL/GenBank/DDBJ databases">
        <authorList>
            <person name="Sun L."/>
            <person name="Chen Z."/>
        </authorList>
    </citation>
    <scope>NUCLEOTIDE SEQUENCE [LARGE SCALE GENOMIC DNA]</scope>
    <source>
        <strain evidence="6 7">3-5-3</strain>
    </source>
</reference>
<evidence type="ECO:0000259" key="4">
    <source>
        <dbReference type="Pfam" id="PF00389"/>
    </source>
</evidence>
<organism evidence="6 7">
    <name type="scientific">Paenibacillus zeisoli</name>
    <dbReference type="NCBI Taxonomy" id="2496267"/>
    <lineage>
        <taxon>Bacteria</taxon>
        <taxon>Bacillati</taxon>
        <taxon>Bacillota</taxon>
        <taxon>Bacilli</taxon>
        <taxon>Bacillales</taxon>
        <taxon>Paenibacillaceae</taxon>
        <taxon>Paenibacillus</taxon>
    </lineage>
</organism>
<dbReference type="InterPro" id="IPR036291">
    <property type="entry name" value="NAD(P)-bd_dom_sf"/>
</dbReference>
<gene>
    <name evidence="6" type="ORF">EJP77_17560</name>
</gene>
<comment type="similarity">
    <text evidence="1 3">Belongs to the D-isomer specific 2-hydroxyacid dehydrogenase family.</text>
</comment>
<keyword evidence="2 3" id="KW-0560">Oxidoreductase</keyword>
<dbReference type="RefSeq" id="WP_127200561.1">
    <property type="nucleotide sequence ID" value="NZ_RZNX01000010.1"/>
</dbReference>
<accession>A0A433X2Z7</accession>
<dbReference type="GO" id="GO:0051287">
    <property type="term" value="F:NAD binding"/>
    <property type="evidence" value="ECO:0007669"/>
    <property type="project" value="InterPro"/>
</dbReference>
<dbReference type="InterPro" id="IPR029752">
    <property type="entry name" value="D-isomer_DH_CS1"/>
</dbReference>
<proteinExistence type="inferred from homology"/>
<sequence>MMTITKPKVFIARPVPPEVEEYVGKHCTYSKWEGEKPLTPEQLAGHIADVEGLLTAGGRIDAELLDHAPHLKVVSTMSVGYNNFDLDAMKQRGIKGTNTPDVLNDTVADLIMAMMLSVARRVPELDNYVREGSWKRGDNESLFGLDVHHKTLGIIGMGSIGRAVARRGKFGFGMDILYHNRNRNEQAEQEYDAVYVTMEELLEQSDFIVLMTPLTDETRHMIGESEFAKMKETAIFVNASRGQTVDEEALIRALQNKTIYGAGLDVFDKEPVHPDNPLLSLPNVVLLPHIGSSTEKTRLDMAMRAAEHMVSVLQGGTPAGLIKELCD</sequence>
<feature type="domain" description="D-isomer specific 2-hydroxyacid dehydrogenase catalytic" evidence="4">
    <location>
        <begin position="9"/>
        <end position="322"/>
    </location>
</feature>